<evidence type="ECO:0000256" key="7">
    <source>
        <dbReference type="ARBA" id="ARBA00051284"/>
    </source>
</evidence>
<keyword evidence="1" id="KW-0808">Transferase</keyword>
<comment type="similarity">
    <text evidence="3">Belongs to the acetyltransferase family. AANAT subfamily.</text>
</comment>
<comment type="catalytic activity">
    <reaction evidence="7">
        <text>serotonin + (5Z,8Z,11Z,14Z)-eicosatetraenoyl-CoA = N-[(5Z,8Z,11Z,14Z)-eicosatetraenoyl]-serotonin + CoA + H(+)</text>
        <dbReference type="Rhea" id="RHEA:51396"/>
        <dbReference type="ChEBI" id="CHEBI:15378"/>
        <dbReference type="ChEBI" id="CHEBI:57287"/>
        <dbReference type="ChEBI" id="CHEBI:57368"/>
        <dbReference type="ChEBI" id="CHEBI:132255"/>
        <dbReference type="ChEBI" id="CHEBI:350546"/>
    </reaction>
    <physiologicalReaction direction="left-to-right" evidence="7">
        <dbReference type="Rhea" id="RHEA:51397"/>
    </physiologicalReaction>
</comment>
<dbReference type="EC" id="2.3.1.87" evidence="4"/>
<dbReference type="SUPFAM" id="SSF55729">
    <property type="entry name" value="Acyl-CoA N-acyltransferases (Nat)"/>
    <property type="match status" value="1"/>
</dbReference>
<comment type="catalytic activity">
    <reaction evidence="5">
        <text>dopamine + (9Z)-octadecenoyl-CoA = N-(9Z-octadecanoyl)-dopamine + CoA + H(+)</text>
        <dbReference type="Rhea" id="RHEA:51380"/>
        <dbReference type="ChEBI" id="CHEBI:15378"/>
        <dbReference type="ChEBI" id="CHEBI:31883"/>
        <dbReference type="ChEBI" id="CHEBI:57287"/>
        <dbReference type="ChEBI" id="CHEBI:57387"/>
        <dbReference type="ChEBI" id="CHEBI:59905"/>
    </reaction>
    <physiologicalReaction direction="left-to-right" evidence="5">
        <dbReference type="Rhea" id="RHEA:51381"/>
    </physiologicalReaction>
</comment>
<evidence type="ECO:0000256" key="9">
    <source>
        <dbReference type="ARBA" id="ARBA00051823"/>
    </source>
</evidence>
<comment type="catalytic activity">
    <reaction evidence="8">
        <text>dopamine + acetyl-CoA = N-acetyldopamine + CoA + H(+)</text>
        <dbReference type="Rhea" id="RHEA:51388"/>
        <dbReference type="ChEBI" id="CHEBI:15378"/>
        <dbReference type="ChEBI" id="CHEBI:57287"/>
        <dbReference type="ChEBI" id="CHEBI:57288"/>
        <dbReference type="ChEBI" id="CHEBI:59905"/>
        <dbReference type="ChEBI" id="CHEBI:125678"/>
    </reaction>
    <physiologicalReaction direction="left-to-right" evidence="8">
        <dbReference type="Rhea" id="RHEA:51389"/>
    </physiologicalReaction>
</comment>
<evidence type="ECO:0000256" key="1">
    <source>
        <dbReference type="ARBA" id="ARBA00022679"/>
    </source>
</evidence>
<reference evidence="14" key="1">
    <citation type="submission" date="2016-11" db="UniProtKB">
        <authorList>
            <consortium name="WormBaseParasite"/>
        </authorList>
    </citation>
    <scope>IDENTIFICATION</scope>
</reference>
<dbReference type="STRING" id="1561998.A0A1I7UCS0"/>
<evidence type="ECO:0000256" key="3">
    <source>
        <dbReference type="ARBA" id="ARBA00038182"/>
    </source>
</evidence>
<sequence>MSHNVPSPTQKYYFEVLKIEQKPDVLQFLLENFRVDEPLNRASRISSEEIRKCLNGALDRALKTETSILAKTNETHEIVGCMLNSVWKRTESTGTPEEGDDDKDFEFHTIRREVAVVGEILNELHDSFWSLRPDQDVVLHFEISSVNVNHRRQGLASKFMNWSENKQFLNSLGATGIATEATSLANQLLLSKRGYQTLATTFLDTKVNSETGRPVLVCDDGTDRVNLMFKKI</sequence>
<dbReference type="Gene3D" id="3.40.630.30">
    <property type="match status" value="1"/>
</dbReference>
<evidence type="ECO:0000313" key="13">
    <source>
        <dbReference type="Proteomes" id="UP000095282"/>
    </source>
</evidence>
<organism evidence="13 14">
    <name type="scientific">Caenorhabditis tropicalis</name>
    <dbReference type="NCBI Taxonomy" id="1561998"/>
    <lineage>
        <taxon>Eukaryota</taxon>
        <taxon>Metazoa</taxon>
        <taxon>Ecdysozoa</taxon>
        <taxon>Nematoda</taxon>
        <taxon>Chromadorea</taxon>
        <taxon>Rhabditida</taxon>
        <taxon>Rhabditina</taxon>
        <taxon>Rhabditomorpha</taxon>
        <taxon>Rhabditoidea</taxon>
        <taxon>Rhabditidae</taxon>
        <taxon>Peloderinae</taxon>
        <taxon>Caenorhabditis</taxon>
    </lineage>
</organism>
<comment type="catalytic activity">
    <reaction evidence="11">
        <text>dopamine + hexadecanoyl-CoA = N-hexadecanoyl-dopamine + CoA + H(+)</text>
        <dbReference type="Rhea" id="RHEA:51376"/>
        <dbReference type="ChEBI" id="CHEBI:15378"/>
        <dbReference type="ChEBI" id="CHEBI:57287"/>
        <dbReference type="ChEBI" id="CHEBI:57379"/>
        <dbReference type="ChEBI" id="CHEBI:59905"/>
        <dbReference type="ChEBI" id="CHEBI:134058"/>
    </reaction>
    <physiologicalReaction direction="left-to-right" evidence="11">
        <dbReference type="Rhea" id="RHEA:51377"/>
    </physiologicalReaction>
</comment>
<dbReference type="FunFam" id="3.40.630.30:FF:000046">
    <property type="entry name" value="Dopamine N-acetyltransferase"/>
    <property type="match status" value="1"/>
</dbReference>
<evidence type="ECO:0000256" key="5">
    <source>
        <dbReference type="ARBA" id="ARBA00050189"/>
    </source>
</evidence>
<evidence type="ECO:0000256" key="11">
    <source>
        <dbReference type="ARBA" id="ARBA00052335"/>
    </source>
</evidence>
<dbReference type="eggNOG" id="ENOG502TFVR">
    <property type="taxonomic scope" value="Eukaryota"/>
</dbReference>
<dbReference type="PANTHER" id="PTHR20905:SF30">
    <property type="entry name" value="N-ACETYLTRANSFERASE DOMAIN-CONTAINING PROTEIN"/>
    <property type="match status" value="1"/>
</dbReference>
<evidence type="ECO:0000256" key="2">
    <source>
        <dbReference type="ARBA" id="ARBA00037926"/>
    </source>
</evidence>
<accession>A0A1I7UCS0</accession>
<comment type="catalytic activity">
    <reaction evidence="12">
        <text>serotonin + acetyl-CoA = N-acetylserotonin + CoA + H(+)</text>
        <dbReference type="Rhea" id="RHEA:25217"/>
        <dbReference type="ChEBI" id="CHEBI:15378"/>
        <dbReference type="ChEBI" id="CHEBI:17697"/>
        <dbReference type="ChEBI" id="CHEBI:57287"/>
        <dbReference type="ChEBI" id="CHEBI:57288"/>
        <dbReference type="ChEBI" id="CHEBI:350546"/>
        <dbReference type="EC" id="2.3.1.87"/>
    </reaction>
    <physiologicalReaction direction="left-to-right" evidence="12">
        <dbReference type="Rhea" id="RHEA:25218"/>
    </physiologicalReaction>
</comment>
<dbReference type="Proteomes" id="UP000095282">
    <property type="component" value="Unplaced"/>
</dbReference>
<protein>
    <recommendedName>
        <fullName evidence="4">aralkylamine N-acetyltransferase</fullName>
        <ecNumber evidence="4">2.3.1.87</ecNumber>
    </recommendedName>
</protein>
<comment type="pathway">
    <text evidence="2">Aromatic compound metabolism; melatonin biosynthesis; melatonin from serotonin: step 1/2.</text>
</comment>
<name>A0A1I7UCS0_9PELO</name>
<evidence type="ECO:0000256" key="6">
    <source>
        <dbReference type="ARBA" id="ARBA00050849"/>
    </source>
</evidence>
<dbReference type="InterPro" id="IPR016181">
    <property type="entry name" value="Acyl_CoA_acyltransferase"/>
</dbReference>
<dbReference type="WBParaSite" id="Csp11.Scaffold629.g8025.t1">
    <property type="protein sequence ID" value="Csp11.Scaffold629.g8025.t1"/>
    <property type="gene ID" value="Csp11.Scaffold629.g8025"/>
</dbReference>
<evidence type="ECO:0000256" key="8">
    <source>
        <dbReference type="ARBA" id="ARBA00051711"/>
    </source>
</evidence>
<keyword evidence="13" id="KW-1185">Reference proteome</keyword>
<evidence type="ECO:0000256" key="4">
    <source>
        <dbReference type="ARBA" id="ARBA00039114"/>
    </source>
</evidence>
<dbReference type="GO" id="GO:0004059">
    <property type="term" value="F:aralkylamine N-acetyltransferase activity"/>
    <property type="evidence" value="ECO:0007669"/>
    <property type="project" value="UniProtKB-EC"/>
</dbReference>
<dbReference type="AlphaFoldDB" id="A0A1I7UCS0"/>
<evidence type="ECO:0000313" key="14">
    <source>
        <dbReference type="WBParaSite" id="Csp11.Scaffold629.g8025.t1"/>
    </source>
</evidence>
<comment type="catalytic activity">
    <reaction evidence="10">
        <text>serotonin + hexadecanoyl-CoA = N-hexadecanoyl-serotonin + CoA + H(+)</text>
        <dbReference type="Rhea" id="RHEA:51384"/>
        <dbReference type="ChEBI" id="CHEBI:15378"/>
        <dbReference type="ChEBI" id="CHEBI:57287"/>
        <dbReference type="ChEBI" id="CHEBI:57379"/>
        <dbReference type="ChEBI" id="CHEBI:134059"/>
        <dbReference type="ChEBI" id="CHEBI:350546"/>
    </reaction>
    <physiologicalReaction direction="left-to-right" evidence="10">
        <dbReference type="Rhea" id="RHEA:51385"/>
    </physiologicalReaction>
</comment>
<comment type="catalytic activity">
    <reaction evidence="6">
        <text>serotonin + octadecanoyl-CoA = N-octadecanoyl-serotonin + CoA + H(+)</text>
        <dbReference type="Rhea" id="RHEA:51400"/>
        <dbReference type="ChEBI" id="CHEBI:15378"/>
        <dbReference type="ChEBI" id="CHEBI:57287"/>
        <dbReference type="ChEBI" id="CHEBI:57394"/>
        <dbReference type="ChEBI" id="CHEBI:134065"/>
        <dbReference type="ChEBI" id="CHEBI:350546"/>
    </reaction>
    <physiologicalReaction direction="left-to-right" evidence="6">
        <dbReference type="Rhea" id="RHEA:51401"/>
    </physiologicalReaction>
</comment>
<evidence type="ECO:0000256" key="10">
    <source>
        <dbReference type="ARBA" id="ARBA00052178"/>
    </source>
</evidence>
<comment type="catalytic activity">
    <reaction evidence="9">
        <text>serotonin + (9Z)-octadecenoyl-CoA = N-(9Z-octadecenoyl)-serotonin + CoA + H(+)</text>
        <dbReference type="Rhea" id="RHEA:51392"/>
        <dbReference type="ChEBI" id="CHEBI:15378"/>
        <dbReference type="ChEBI" id="CHEBI:57287"/>
        <dbReference type="ChEBI" id="CHEBI:57387"/>
        <dbReference type="ChEBI" id="CHEBI:134064"/>
        <dbReference type="ChEBI" id="CHEBI:350546"/>
    </reaction>
    <physiologicalReaction direction="left-to-right" evidence="9">
        <dbReference type="Rhea" id="RHEA:51393"/>
    </physiologicalReaction>
</comment>
<evidence type="ECO:0000256" key="12">
    <source>
        <dbReference type="ARBA" id="ARBA00052491"/>
    </source>
</evidence>
<dbReference type="PANTHER" id="PTHR20905">
    <property type="entry name" value="N-ACETYLTRANSFERASE-RELATED"/>
    <property type="match status" value="1"/>
</dbReference>
<proteinExistence type="inferred from homology"/>